<dbReference type="AlphaFoldDB" id="N0B8H4"/>
<name>N0B8H4_9HYPH</name>
<gene>
    <name evidence="1" type="ORF">HYPDE_41253</name>
</gene>
<reference evidence="1 2" key="1">
    <citation type="journal article" date="2013" name="Genome Announc.">
        <title>Genome sequences for three denitrifying bacterial strains isolated from a uranium- and nitrate-contaminated subsurface environment.</title>
        <authorList>
            <person name="Venkatramanan R."/>
            <person name="Prakash O."/>
            <person name="Woyke T."/>
            <person name="Chain P."/>
            <person name="Goodwin L.A."/>
            <person name="Watson D."/>
            <person name="Brooks S."/>
            <person name="Kostka J.E."/>
            <person name="Green S.J."/>
        </authorList>
    </citation>
    <scope>NUCLEOTIDE SEQUENCE [LARGE SCALE GENOMIC DNA]</scope>
    <source>
        <strain evidence="1 2">1NES1</strain>
    </source>
</reference>
<dbReference type="Proteomes" id="UP000005952">
    <property type="component" value="Chromosome"/>
</dbReference>
<evidence type="ECO:0000313" key="1">
    <source>
        <dbReference type="EMBL" id="AGK59919.1"/>
    </source>
</evidence>
<dbReference type="HOGENOM" id="CLU_2142476_0_0_5"/>
<dbReference type="RefSeq" id="WP_015599933.1">
    <property type="nucleotide sequence ID" value="NC_021172.1"/>
</dbReference>
<dbReference type="EMBL" id="CP005587">
    <property type="protein sequence ID" value="AGK59919.1"/>
    <property type="molecule type" value="Genomic_DNA"/>
</dbReference>
<protein>
    <submittedName>
        <fullName evidence="1">Uncharacterized protein</fullName>
    </submittedName>
</protein>
<dbReference type="STRING" id="670307.HYPDE_41253"/>
<organism evidence="1 2">
    <name type="scientific">Hyphomicrobium denitrificans 1NES1</name>
    <dbReference type="NCBI Taxonomy" id="670307"/>
    <lineage>
        <taxon>Bacteria</taxon>
        <taxon>Pseudomonadati</taxon>
        <taxon>Pseudomonadota</taxon>
        <taxon>Alphaproteobacteria</taxon>
        <taxon>Hyphomicrobiales</taxon>
        <taxon>Hyphomicrobiaceae</taxon>
        <taxon>Hyphomicrobium</taxon>
    </lineage>
</organism>
<proteinExistence type="predicted"/>
<dbReference type="KEGG" id="hdt:HYPDE_41253"/>
<evidence type="ECO:0000313" key="2">
    <source>
        <dbReference type="Proteomes" id="UP000005952"/>
    </source>
</evidence>
<keyword evidence="2" id="KW-1185">Reference proteome</keyword>
<accession>N0B8H4</accession>
<sequence>MFETPEEFVRAVEETMARDSSKEKDRGHGDLIHYGRACYREFADHFKRLAAPDEELTFENYIKRCIAIDFVWAKRGNYPPSHVVGTLGKLFNVTPSVVAKEEALYYADYMAA</sequence>